<dbReference type="InterPro" id="IPR011234">
    <property type="entry name" value="Fumarylacetoacetase-like_C"/>
</dbReference>
<dbReference type="Proteomes" id="UP000535491">
    <property type="component" value="Unassembled WGS sequence"/>
</dbReference>
<name>A0A7W1WMY8_9BACL</name>
<accession>A0A7W1WMY8</accession>
<dbReference type="AlphaFoldDB" id="A0A7W1WMY8"/>
<keyword evidence="2" id="KW-0378">Hydrolase</keyword>
<dbReference type="PANTHER" id="PTHR43211">
    <property type="entry name" value="FUMARYLACETOACETATE HYDROLASE"/>
    <property type="match status" value="1"/>
</dbReference>
<comment type="caution">
    <text evidence="2">The sequence shown here is derived from an EMBL/GenBank/DDBJ whole genome shotgun (WGS) entry which is preliminary data.</text>
</comment>
<dbReference type="SUPFAM" id="SSF56529">
    <property type="entry name" value="FAH"/>
    <property type="match status" value="1"/>
</dbReference>
<feature type="domain" description="Fumarylacetoacetase-like C-terminal" evidence="1">
    <location>
        <begin position="43"/>
        <end position="264"/>
    </location>
</feature>
<proteinExistence type="predicted"/>
<dbReference type="InterPro" id="IPR036663">
    <property type="entry name" value="Fumarylacetoacetase_C_sf"/>
</dbReference>
<organism evidence="2 3">
    <name type="scientific">Paenactinomyces guangxiensis</name>
    <dbReference type="NCBI Taxonomy" id="1490290"/>
    <lineage>
        <taxon>Bacteria</taxon>
        <taxon>Bacillati</taxon>
        <taxon>Bacillota</taxon>
        <taxon>Bacilli</taxon>
        <taxon>Bacillales</taxon>
        <taxon>Thermoactinomycetaceae</taxon>
        <taxon>Paenactinomyces</taxon>
    </lineage>
</organism>
<dbReference type="Gene3D" id="3.90.850.10">
    <property type="entry name" value="Fumarylacetoacetase-like, C-terminal domain"/>
    <property type="match status" value="1"/>
</dbReference>
<sequence>MLEEVKKMLDEEPLAKLRVEGEPVVIRLEEAQLLAPVPLPRSVRDFYAFEQHVKTSRKRRGLDMIPEWYQIPVFYFSNHRSVVGQDASVAKPSYSEKLDFELEIACVIGRKGKNISADHAIDYIAGFTIMNDWSARDVQRKEMAVGLGPAKGKDFATSLGPYLVTLDELEDRRDRDRWDLKMTARVNGKTISEGNAKDLYWSFAQMIERASQDAELVPGDVIGSGTVGTGCILELGPEVQRWLQPGDLVELEIERLGVLRNRIVKG</sequence>
<reference evidence="2 3" key="1">
    <citation type="submission" date="2020-07" db="EMBL/GenBank/DDBJ databases">
        <authorList>
            <person name="Feng H."/>
        </authorList>
    </citation>
    <scope>NUCLEOTIDE SEQUENCE [LARGE SCALE GENOMIC DNA]</scope>
    <source>
        <strain evidence="3">s-10</strain>
    </source>
</reference>
<evidence type="ECO:0000313" key="2">
    <source>
        <dbReference type="EMBL" id="MBA4492761.1"/>
    </source>
</evidence>
<gene>
    <name evidence="2" type="ORF">H1191_00345</name>
</gene>
<dbReference type="PANTHER" id="PTHR43211:SF1">
    <property type="entry name" value="BLL6422 PROTEIN"/>
    <property type="match status" value="1"/>
</dbReference>
<evidence type="ECO:0000313" key="3">
    <source>
        <dbReference type="Proteomes" id="UP000535491"/>
    </source>
</evidence>
<keyword evidence="3" id="KW-1185">Reference proteome</keyword>
<dbReference type="EMBL" id="JACEIQ010000001">
    <property type="protein sequence ID" value="MBA4492761.1"/>
    <property type="molecule type" value="Genomic_DNA"/>
</dbReference>
<evidence type="ECO:0000259" key="1">
    <source>
        <dbReference type="Pfam" id="PF01557"/>
    </source>
</evidence>
<dbReference type="Pfam" id="PF01557">
    <property type="entry name" value="FAA_hydrolase"/>
    <property type="match status" value="1"/>
</dbReference>
<dbReference type="GO" id="GO:0016787">
    <property type="term" value="F:hydrolase activity"/>
    <property type="evidence" value="ECO:0007669"/>
    <property type="project" value="UniProtKB-KW"/>
</dbReference>
<protein>
    <submittedName>
        <fullName evidence="2">Fumarylacetoacetate hydrolase family protein</fullName>
    </submittedName>
</protein>